<gene>
    <name evidence="3" type="ORF">FYJ75_04620</name>
</gene>
<evidence type="ECO:0000313" key="3">
    <source>
        <dbReference type="EMBL" id="MST74319.1"/>
    </source>
</evidence>
<name>A0A6L5YQU4_9FIRM</name>
<dbReference type="InterPro" id="IPR027417">
    <property type="entry name" value="P-loop_NTPase"/>
</dbReference>
<dbReference type="RefSeq" id="WP_154429288.1">
    <property type="nucleotide sequence ID" value="NZ_VUNI01000005.1"/>
</dbReference>
<comment type="similarity">
    <text evidence="1">Belongs to the GSP E family.</text>
</comment>
<dbReference type="Proteomes" id="UP000474024">
    <property type="component" value="Unassembled WGS sequence"/>
</dbReference>
<protein>
    <submittedName>
        <fullName evidence="3">Type II/IV secretion system ATPase subunit</fullName>
    </submittedName>
</protein>
<feature type="domain" description="Bacterial type II secretion system protein E" evidence="2">
    <location>
        <begin position="83"/>
        <end position="262"/>
    </location>
</feature>
<dbReference type="SUPFAM" id="SSF52540">
    <property type="entry name" value="P-loop containing nucleoside triphosphate hydrolases"/>
    <property type="match status" value="1"/>
</dbReference>
<dbReference type="Gene3D" id="3.30.450.90">
    <property type="match status" value="1"/>
</dbReference>
<sequence length="368" mass="42798">MELGKEYFGPLWKFVSNSEITDIDYNGNELWLTNVYNERYKVSAAFVKEYLTPQFVEQFTQRIANVVSRQFNKCNPELEAETSELRVTIMHESVARSGRTISIRKTPPVIRLTIQKALEEGYCGRELLALLINCVRVKMNFVFCGEPGVGKTECAKFFSQFIPANERVITIEDTLELRYNQTNPGKDCIEMKVSEDTFGYAQALKSSLRLNPKWIMLSEARSKEVKYLLESWSTGVRGMTTLHTDDVRNVPDRILNMLESRVDADRMENDIYQALDVGILIRRKRREDGSSYRYIDQVCFFTRQNCENAIIMIVRNGKLEQNKLPDSIMERFRRTEIRDPYVSKELELMENRAKEEIMYEGEGIGRTT</sequence>
<dbReference type="Gene3D" id="3.40.50.300">
    <property type="entry name" value="P-loop containing nucleotide triphosphate hydrolases"/>
    <property type="match status" value="1"/>
</dbReference>
<evidence type="ECO:0000256" key="1">
    <source>
        <dbReference type="ARBA" id="ARBA00006611"/>
    </source>
</evidence>
<evidence type="ECO:0000259" key="2">
    <source>
        <dbReference type="Pfam" id="PF00437"/>
    </source>
</evidence>
<dbReference type="InterPro" id="IPR001482">
    <property type="entry name" value="T2SS/T4SS_dom"/>
</dbReference>
<proteinExistence type="inferred from homology"/>
<evidence type="ECO:0000313" key="4">
    <source>
        <dbReference type="Proteomes" id="UP000474024"/>
    </source>
</evidence>
<dbReference type="GO" id="GO:0016887">
    <property type="term" value="F:ATP hydrolysis activity"/>
    <property type="evidence" value="ECO:0007669"/>
    <property type="project" value="InterPro"/>
</dbReference>
<dbReference type="EMBL" id="VUNI01000005">
    <property type="protein sequence ID" value="MST74319.1"/>
    <property type="molecule type" value="Genomic_DNA"/>
</dbReference>
<dbReference type="Pfam" id="PF00437">
    <property type="entry name" value="T2SSE"/>
    <property type="match status" value="1"/>
</dbReference>
<keyword evidence="4" id="KW-1185">Reference proteome</keyword>
<dbReference type="PANTHER" id="PTHR30486:SF6">
    <property type="entry name" value="TYPE IV PILUS RETRACTATION ATPASE PILT"/>
    <property type="match status" value="1"/>
</dbReference>
<reference evidence="3 4" key="1">
    <citation type="submission" date="2019-08" db="EMBL/GenBank/DDBJ databases">
        <title>In-depth cultivation of the pig gut microbiome towards novel bacterial diversity and tailored functional studies.</title>
        <authorList>
            <person name="Wylensek D."/>
            <person name="Hitch T.C.A."/>
            <person name="Clavel T."/>
        </authorList>
    </citation>
    <scope>NUCLEOTIDE SEQUENCE [LARGE SCALE GENOMIC DNA]</scope>
    <source>
        <strain evidence="3 4">MUC/MUC-530-WT-4D</strain>
    </source>
</reference>
<comment type="caution">
    <text evidence="3">The sequence shown here is derived from an EMBL/GenBank/DDBJ whole genome shotgun (WGS) entry which is preliminary data.</text>
</comment>
<dbReference type="PANTHER" id="PTHR30486">
    <property type="entry name" value="TWITCHING MOTILITY PROTEIN PILT"/>
    <property type="match status" value="1"/>
</dbReference>
<accession>A0A6L5YQU4</accession>
<dbReference type="AlphaFoldDB" id="A0A6L5YQU4"/>
<organism evidence="3 4">
    <name type="scientific">Roseburia porci</name>
    <dbReference type="NCBI Taxonomy" id="2605790"/>
    <lineage>
        <taxon>Bacteria</taxon>
        <taxon>Bacillati</taxon>
        <taxon>Bacillota</taxon>
        <taxon>Clostridia</taxon>
        <taxon>Lachnospirales</taxon>
        <taxon>Lachnospiraceae</taxon>
        <taxon>Roseburia</taxon>
    </lineage>
</organism>
<dbReference type="InterPro" id="IPR050921">
    <property type="entry name" value="T4SS_GSP_E_ATPase"/>
</dbReference>